<dbReference type="InterPro" id="IPR011991">
    <property type="entry name" value="ArsR-like_HTH"/>
</dbReference>
<dbReference type="SMART" id="SM00347">
    <property type="entry name" value="HTH_MARR"/>
    <property type="match status" value="1"/>
</dbReference>
<dbReference type="GO" id="GO:0003677">
    <property type="term" value="F:DNA binding"/>
    <property type="evidence" value="ECO:0007669"/>
    <property type="project" value="UniProtKB-KW"/>
</dbReference>
<dbReference type="Pfam" id="PF01047">
    <property type="entry name" value="MarR"/>
    <property type="match status" value="1"/>
</dbReference>
<dbReference type="SUPFAM" id="SSF46785">
    <property type="entry name" value="Winged helix' DNA-binding domain"/>
    <property type="match status" value="1"/>
</dbReference>
<dbReference type="GO" id="GO:0003700">
    <property type="term" value="F:DNA-binding transcription factor activity"/>
    <property type="evidence" value="ECO:0007669"/>
    <property type="project" value="InterPro"/>
</dbReference>
<dbReference type="InterPro" id="IPR000835">
    <property type="entry name" value="HTH_MarR-typ"/>
</dbReference>
<dbReference type="PROSITE" id="PS50995">
    <property type="entry name" value="HTH_MARR_2"/>
    <property type="match status" value="1"/>
</dbReference>
<name>A0A8J3IVW0_9CHLR</name>
<keyword evidence="2" id="KW-0238">DNA-binding</keyword>
<dbReference type="EMBL" id="BNJK01000002">
    <property type="protein sequence ID" value="GHO97770.1"/>
    <property type="molecule type" value="Genomic_DNA"/>
</dbReference>
<dbReference type="InterPro" id="IPR036390">
    <property type="entry name" value="WH_DNA-bd_sf"/>
</dbReference>
<evidence type="ECO:0000256" key="3">
    <source>
        <dbReference type="ARBA" id="ARBA00023163"/>
    </source>
</evidence>
<dbReference type="Proteomes" id="UP000597444">
    <property type="component" value="Unassembled WGS sequence"/>
</dbReference>
<feature type="domain" description="HTH marR-type" evidence="4">
    <location>
        <begin position="10"/>
        <end position="142"/>
    </location>
</feature>
<proteinExistence type="predicted"/>
<evidence type="ECO:0000313" key="5">
    <source>
        <dbReference type="EMBL" id="GHO97770.1"/>
    </source>
</evidence>
<sequence>MQKPITTYLEENLSLSLVRLCKVFRQQGEVWYQEIGLHAGQELVIFRLLEEDGLSQSQLAARLGVEIGTVAKTVQRMEKEGLLIRRQDTEDARISRVYLTEKGRHLGEPALHIWKDLDACLVQGMSQAEQLLFRRLLVQAASNFSRSSFSPTDEHP</sequence>
<dbReference type="CDD" id="cd00090">
    <property type="entry name" value="HTH_ARSR"/>
    <property type="match status" value="1"/>
</dbReference>
<evidence type="ECO:0000256" key="1">
    <source>
        <dbReference type="ARBA" id="ARBA00023015"/>
    </source>
</evidence>
<dbReference type="RefSeq" id="WP_220208549.1">
    <property type="nucleotide sequence ID" value="NZ_BNJK01000002.1"/>
</dbReference>
<protein>
    <recommendedName>
        <fullName evidence="4">HTH marR-type domain-containing protein</fullName>
    </recommendedName>
</protein>
<dbReference type="InterPro" id="IPR036388">
    <property type="entry name" value="WH-like_DNA-bd_sf"/>
</dbReference>
<keyword evidence="1" id="KW-0805">Transcription regulation</keyword>
<evidence type="ECO:0000313" key="6">
    <source>
        <dbReference type="Proteomes" id="UP000597444"/>
    </source>
</evidence>
<dbReference type="AlphaFoldDB" id="A0A8J3IVW0"/>
<gene>
    <name evidence="5" type="ORF">KSF_078180</name>
</gene>
<dbReference type="PANTHER" id="PTHR42756">
    <property type="entry name" value="TRANSCRIPTIONAL REGULATOR, MARR"/>
    <property type="match status" value="1"/>
</dbReference>
<keyword evidence="6" id="KW-1185">Reference proteome</keyword>
<reference evidence="5" key="1">
    <citation type="submission" date="2020-10" db="EMBL/GenBank/DDBJ databases">
        <title>Taxonomic study of unclassified bacteria belonging to the class Ktedonobacteria.</title>
        <authorList>
            <person name="Yabe S."/>
            <person name="Wang C.M."/>
            <person name="Zheng Y."/>
            <person name="Sakai Y."/>
            <person name="Cavaletti L."/>
            <person name="Monciardini P."/>
            <person name="Donadio S."/>
        </authorList>
    </citation>
    <scope>NUCLEOTIDE SEQUENCE</scope>
    <source>
        <strain evidence="5">ID150040</strain>
    </source>
</reference>
<organism evidence="5 6">
    <name type="scientific">Reticulibacter mediterranei</name>
    <dbReference type="NCBI Taxonomy" id="2778369"/>
    <lineage>
        <taxon>Bacteria</taxon>
        <taxon>Bacillati</taxon>
        <taxon>Chloroflexota</taxon>
        <taxon>Ktedonobacteria</taxon>
        <taxon>Ktedonobacterales</taxon>
        <taxon>Reticulibacteraceae</taxon>
        <taxon>Reticulibacter</taxon>
    </lineage>
</organism>
<accession>A0A8J3IVW0</accession>
<evidence type="ECO:0000259" key="4">
    <source>
        <dbReference type="PROSITE" id="PS50995"/>
    </source>
</evidence>
<dbReference type="Gene3D" id="1.10.10.10">
    <property type="entry name" value="Winged helix-like DNA-binding domain superfamily/Winged helix DNA-binding domain"/>
    <property type="match status" value="1"/>
</dbReference>
<dbReference type="PRINTS" id="PR00598">
    <property type="entry name" value="HTHMARR"/>
</dbReference>
<evidence type="ECO:0000256" key="2">
    <source>
        <dbReference type="ARBA" id="ARBA00023125"/>
    </source>
</evidence>
<comment type="caution">
    <text evidence="5">The sequence shown here is derived from an EMBL/GenBank/DDBJ whole genome shotgun (WGS) entry which is preliminary data.</text>
</comment>
<dbReference type="PANTHER" id="PTHR42756:SF1">
    <property type="entry name" value="TRANSCRIPTIONAL REPRESSOR OF EMRAB OPERON"/>
    <property type="match status" value="1"/>
</dbReference>
<keyword evidence="3" id="KW-0804">Transcription</keyword>